<evidence type="ECO:0000259" key="3">
    <source>
        <dbReference type="Pfam" id="PF22936"/>
    </source>
</evidence>
<dbReference type="GO" id="GO:0006508">
    <property type="term" value="P:proteolysis"/>
    <property type="evidence" value="ECO:0007669"/>
    <property type="project" value="UniProtKB-KW"/>
</dbReference>
<proteinExistence type="predicted"/>
<evidence type="ECO:0000313" key="4">
    <source>
        <dbReference type="EMBL" id="CAH9143698.1"/>
    </source>
</evidence>
<keyword evidence="5" id="KW-1185">Reference proteome</keyword>
<keyword evidence="1" id="KW-0645">Protease</keyword>
<dbReference type="InterPro" id="IPR054722">
    <property type="entry name" value="PolX-like_BBD"/>
</dbReference>
<feature type="non-terminal residue" evidence="4">
    <location>
        <position position="307"/>
    </location>
</feature>
<feature type="domain" description="GAG-pre-integrase" evidence="2">
    <location>
        <begin position="197"/>
        <end position="260"/>
    </location>
</feature>
<keyword evidence="1" id="KW-0378">Hydrolase</keyword>
<dbReference type="Pfam" id="PF13976">
    <property type="entry name" value="gag_pre-integrs"/>
    <property type="match status" value="1"/>
</dbReference>
<dbReference type="Proteomes" id="UP001152523">
    <property type="component" value="Unassembled WGS sequence"/>
</dbReference>
<dbReference type="PANTHER" id="PTHR42648:SF31">
    <property type="entry name" value="RNA-DIRECTED DNA POLYMERASE"/>
    <property type="match status" value="1"/>
</dbReference>
<dbReference type="EMBL" id="CAMAPF010001056">
    <property type="protein sequence ID" value="CAH9143698.1"/>
    <property type="molecule type" value="Genomic_DNA"/>
</dbReference>
<evidence type="ECO:0000259" key="2">
    <source>
        <dbReference type="Pfam" id="PF13976"/>
    </source>
</evidence>
<sequence length="307" mass="33790">MVTRIGGRREIKLRVWQPIHLARVLVTVEGGVRTHAISPSLASTNGSETSSKAVVNSLNDLSTEQVQALLKLINTEPSSSDRMSGICSTLSWIIDTGASRHVTDDSKCLTNCNSIRACPVGLPDGRVVAAVMEGRAQLSHTLALDHVLYVPGLNCHLISVSQLIDQLSCKVIFTNLFCAIQDRCSRTLIGAGERRDGLYIFRGVPAVHTVHKSVLSDFELWHRRLGHPSDRVLKLLPHIITSTSKKTLNKTCEVCPQAKHVRDSFPVSDNKASCILELIHCDLWGPYKTPSTCDAIYFLTLVDDFSR</sequence>
<dbReference type="InterPro" id="IPR025724">
    <property type="entry name" value="GAG-pre-integrase_dom"/>
</dbReference>
<accession>A0AAV0G6X7</accession>
<dbReference type="AlphaFoldDB" id="A0AAV0G6X7"/>
<reference evidence="4" key="1">
    <citation type="submission" date="2022-07" db="EMBL/GenBank/DDBJ databases">
        <authorList>
            <person name="Macas J."/>
            <person name="Novak P."/>
            <person name="Neumann P."/>
        </authorList>
    </citation>
    <scope>NUCLEOTIDE SEQUENCE</scope>
</reference>
<organism evidence="4 5">
    <name type="scientific">Cuscuta epithymum</name>
    <dbReference type="NCBI Taxonomy" id="186058"/>
    <lineage>
        <taxon>Eukaryota</taxon>
        <taxon>Viridiplantae</taxon>
        <taxon>Streptophyta</taxon>
        <taxon>Embryophyta</taxon>
        <taxon>Tracheophyta</taxon>
        <taxon>Spermatophyta</taxon>
        <taxon>Magnoliopsida</taxon>
        <taxon>eudicotyledons</taxon>
        <taxon>Gunneridae</taxon>
        <taxon>Pentapetalae</taxon>
        <taxon>asterids</taxon>
        <taxon>lamiids</taxon>
        <taxon>Solanales</taxon>
        <taxon>Convolvulaceae</taxon>
        <taxon>Cuscuteae</taxon>
        <taxon>Cuscuta</taxon>
        <taxon>Cuscuta subgen. Cuscuta</taxon>
    </lineage>
</organism>
<dbReference type="Pfam" id="PF22936">
    <property type="entry name" value="Pol_BBD"/>
    <property type="match status" value="1"/>
</dbReference>
<evidence type="ECO:0000256" key="1">
    <source>
        <dbReference type="ARBA" id="ARBA00022670"/>
    </source>
</evidence>
<protein>
    <recommendedName>
        <fullName evidence="6">GAG-pre-integrase domain-containing protein</fullName>
    </recommendedName>
</protein>
<dbReference type="InterPro" id="IPR039537">
    <property type="entry name" value="Retrotran_Ty1/copia-like"/>
</dbReference>
<comment type="caution">
    <text evidence="4">The sequence shown here is derived from an EMBL/GenBank/DDBJ whole genome shotgun (WGS) entry which is preliminary data.</text>
</comment>
<feature type="domain" description="Retrovirus-related Pol polyprotein from transposon TNT 1-94-like beta-barrel" evidence="3">
    <location>
        <begin position="92"/>
        <end position="165"/>
    </location>
</feature>
<evidence type="ECO:0000313" key="5">
    <source>
        <dbReference type="Proteomes" id="UP001152523"/>
    </source>
</evidence>
<dbReference type="GO" id="GO:0008233">
    <property type="term" value="F:peptidase activity"/>
    <property type="evidence" value="ECO:0007669"/>
    <property type="project" value="UniProtKB-KW"/>
</dbReference>
<name>A0AAV0G6X7_9ASTE</name>
<evidence type="ECO:0008006" key="6">
    <source>
        <dbReference type="Google" id="ProtNLM"/>
    </source>
</evidence>
<dbReference type="PANTHER" id="PTHR42648">
    <property type="entry name" value="TRANSPOSASE, PUTATIVE-RELATED"/>
    <property type="match status" value="1"/>
</dbReference>
<gene>
    <name evidence="4" type="ORF">CEPIT_LOCUS40870</name>
</gene>